<evidence type="ECO:0000313" key="2">
    <source>
        <dbReference type="EMBL" id="KAF3558416.1"/>
    </source>
</evidence>
<name>A0A8S9QZD7_BRACR</name>
<organism evidence="2 3">
    <name type="scientific">Brassica cretica</name>
    <name type="common">Mustard</name>
    <dbReference type="NCBI Taxonomy" id="69181"/>
    <lineage>
        <taxon>Eukaryota</taxon>
        <taxon>Viridiplantae</taxon>
        <taxon>Streptophyta</taxon>
        <taxon>Embryophyta</taxon>
        <taxon>Tracheophyta</taxon>
        <taxon>Spermatophyta</taxon>
        <taxon>Magnoliopsida</taxon>
        <taxon>eudicotyledons</taxon>
        <taxon>Gunneridae</taxon>
        <taxon>Pentapetalae</taxon>
        <taxon>rosids</taxon>
        <taxon>malvids</taxon>
        <taxon>Brassicales</taxon>
        <taxon>Brassicaceae</taxon>
        <taxon>Brassiceae</taxon>
        <taxon>Brassica</taxon>
    </lineage>
</organism>
<dbReference type="EMBL" id="QGKX02000996">
    <property type="protein sequence ID" value="KAF3558416.1"/>
    <property type="molecule type" value="Genomic_DNA"/>
</dbReference>
<feature type="region of interest" description="Disordered" evidence="1">
    <location>
        <begin position="122"/>
        <end position="141"/>
    </location>
</feature>
<proteinExistence type="predicted"/>
<dbReference type="AlphaFoldDB" id="A0A8S9QZD7"/>
<comment type="caution">
    <text evidence="2">The sequence shown here is derived from an EMBL/GenBank/DDBJ whole genome shotgun (WGS) entry which is preliminary data.</text>
</comment>
<accession>A0A8S9QZD7</accession>
<protein>
    <submittedName>
        <fullName evidence="2">Uncharacterized protein</fullName>
    </submittedName>
</protein>
<reference evidence="2" key="1">
    <citation type="submission" date="2019-12" db="EMBL/GenBank/DDBJ databases">
        <title>Genome sequencing and annotation of Brassica cretica.</title>
        <authorList>
            <person name="Studholme D.J."/>
            <person name="Sarris P."/>
        </authorList>
    </citation>
    <scope>NUCLEOTIDE SEQUENCE</scope>
    <source>
        <strain evidence="2">PFS-109/04</strain>
        <tissue evidence="2">Leaf</tissue>
    </source>
</reference>
<evidence type="ECO:0000313" key="3">
    <source>
        <dbReference type="Proteomes" id="UP000712600"/>
    </source>
</evidence>
<dbReference type="Proteomes" id="UP000712600">
    <property type="component" value="Unassembled WGS sequence"/>
</dbReference>
<evidence type="ECO:0000256" key="1">
    <source>
        <dbReference type="SAM" id="MobiDB-lite"/>
    </source>
</evidence>
<gene>
    <name evidence="2" type="ORF">F2Q69_00013567</name>
</gene>
<sequence length="154" mass="17287">MFWCKLARRWTPGLNGGERLAHFESMAKMRQCGDKAGKAKPGKWPILGLYSRWYGPPVRTTRPIVAHHPIFLYGRSRSPSWFALSVPGRTVLKEPQLNREPEPDNFGLPDDPLLKIMAQSRTACGGPSKHPPTRIDSTSTRTDIPDSTIVLLLK</sequence>